<keyword evidence="3" id="KW-1185">Reference proteome</keyword>
<evidence type="ECO:0000313" key="3">
    <source>
        <dbReference type="Proteomes" id="UP000245252"/>
    </source>
</evidence>
<dbReference type="EMBL" id="QFBC01000019">
    <property type="protein sequence ID" value="PWE52949.1"/>
    <property type="molecule type" value="Genomic_DNA"/>
</dbReference>
<keyword evidence="1" id="KW-0472">Membrane</keyword>
<gene>
    <name evidence="2" type="ORF">DEM27_28075</name>
</gene>
<evidence type="ECO:0000256" key="1">
    <source>
        <dbReference type="SAM" id="Phobius"/>
    </source>
</evidence>
<reference evidence="2 3" key="1">
    <citation type="submission" date="2018-05" db="EMBL/GenBank/DDBJ databases">
        <title>The draft genome of strain NS-104.</title>
        <authorList>
            <person name="Hang P."/>
            <person name="Jiang J."/>
        </authorList>
    </citation>
    <scope>NUCLEOTIDE SEQUENCE [LARGE SCALE GENOMIC DNA]</scope>
    <source>
        <strain evidence="2 3">NS-104</strain>
    </source>
</reference>
<comment type="caution">
    <text evidence="2">The sequence shown here is derived from an EMBL/GenBank/DDBJ whole genome shotgun (WGS) entry which is preliminary data.</text>
</comment>
<protein>
    <submittedName>
        <fullName evidence="2">Uncharacterized protein</fullName>
    </submittedName>
</protein>
<evidence type="ECO:0000313" key="2">
    <source>
        <dbReference type="EMBL" id="PWE52949.1"/>
    </source>
</evidence>
<accession>A0A2U2DI16</accession>
<keyword evidence="1" id="KW-1133">Transmembrane helix</keyword>
<dbReference type="Proteomes" id="UP000245252">
    <property type="component" value="Unassembled WGS sequence"/>
</dbReference>
<name>A0A2U2DI16_9HYPH</name>
<dbReference type="RefSeq" id="WP_109461564.1">
    <property type="nucleotide sequence ID" value="NZ_QFBC01000019.1"/>
</dbReference>
<proteinExistence type="predicted"/>
<dbReference type="OrthoDB" id="9810066at2"/>
<keyword evidence="1" id="KW-0812">Transmembrane</keyword>
<sequence>MSSLEKPAVRKDGLQLEEHRRFQERFWTIERFSWGVFAVIIFAALLGAFGSGGPLATKVSELERAVVEHPRIGRWEGTDEMAIRFKPDPASSERSLLLSNAFAEVFQVEDIQPLPVRTTIEANGQRLFFDSPARSGGVVTLHLRAQAAGPANFDVMVDDELVSLFSFIFP</sequence>
<organism evidence="2 3">
    <name type="scientific">Metarhizobium album</name>
    <dbReference type="NCBI Taxonomy" id="2182425"/>
    <lineage>
        <taxon>Bacteria</taxon>
        <taxon>Pseudomonadati</taxon>
        <taxon>Pseudomonadota</taxon>
        <taxon>Alphaproteobacteria</taxon>
        <taxon>Hyphomicrobiales</taxon>
        <taxon>Rhizobiaceae</taxon>
        <taxon>Metarhizobium</taxon>
    </lineage>
</organism>
<dbReference type="AlphaFoldDB" id="A0A2U2DI16"/>
<feature type="transmembrane region" description="Helical" evidence="1">
    <location>
        <begin position="32"/>
        <end position="50"/>
    </location>
</feature>